<dbReference type="OrthoDB" id="9802525at2"/>
<keyword evidence="4" id="KW-1185">Reference proteome</keyword>
<dbReference type="STRING" id="137733.SAMN05421767_10319"/>
<dbReference type="Proteomes" id="UP000198556">
    <property type="component" value="Unassembled WGS sequence"/>
</dbReference>
<dbReference type="SUPFAM" id="SSF53756">
    <property type="entry name" value="UDP-Glycosyltransferase/glycogen phosphorylase"/>
    <property type="match status" value="1"/>
</dbReference>
<dbReference type="InterPro" id="IPR028098">
    <property type="entry name" value="Glyco_trans_4-like_N"/>
</dbReference>
<dbReference type="PANTHER" id="PTHR45947:SF3">
    <property type="entry name" value="SULFOQUINOVOSYL TRANSFERASE SQD2"/>
    <property type="match status" value="1"/>
</dbReference>
<dbReference type="RefSeq" id="WP_089745796.1">
    <property type="nucleotide sequence ID" value="NZ_FOGF01000003.1"/>
</dbReference>
<reference evidence="3 4" key="1">
    <citation type="submission" date="2016-10" db="EMBL/GenBank/DDBJ databases">
        <authorList>
            <person name="de Groot N.N."/>
        </authorList>
    </citation>
    <scope>NUCLEOTIDE SEQUENCE [LARGE SCALE GENOMIC DNA]</scope>
    <source>
        <strain evidence="3 4">DSM 15827</strain>
    </source>
</reference>
<proteinExistence type="predicted"/>
<feature type="domain" description="Glycosyltransferase subfamily 4-like N-terminal" evidence="2">
    <location>
        <begin position="41"/>
        <end position="139"/>
    </location>
</feature>
<evidence type="ECO:0000313" key="4">
    <source>
        <dbReference type="Proteomes" id="UP000198556"/>
    </source>
</evidence>
<dbReference type="InterPro" id="IPR050194">
    <property type="entry name" value="Glycosyltransferase_grp1"/>
</dbReference>
<dbReference type="InterPro" id="IPR001296">
    <property type="entry name" value="Glyco_trans_1"/>
</dbReference>
<gene>
    <name evidence="3" type="ORF">SAMN05421767_10319</name>
</gene>
<dbReference type="AlphaFoldDB" id="A0A1H9HPY5"/>
<accession>A0A1H9HPY5</accession>
<dbReference type="Pfam" id="PF13439">
    <property type="entry name" value="Glyco_transf_4"/>
    <property type="match status" value="1"/>
</dbReference>
<dbReference type="Pfam" id="PF00534">
    <property type="entry name" value="Glycos_transf_1"/>
    <property type="match status" value="1"/>
</dbReference>
<protein>
    <submittedName>
        <fullName evidence="3">1,2-diacylglycerol-3-alpha-glucose alpha-1,2-glucosyltransferase</fullName>
    </submittedName>
</protein>
<dbReference type="GO" id="GO:0016757">
    <property type="term" value="F:glycosyltransferase activity"/>
    <property type="evidence" value="ECO:0007669"/>
    <property type="project" value="InterPro"/>
</dbReference>
<feature type="domain" description="Glycosyl transferase family 1" evidence="1">
    <location>
        <begin position="143"/>
        <end position="288"/>
    </location>
</feature>
<evidence type="ECO:0000313" key="3">
    <source>
        <dbReference type="EMBL" id="SEQ64292.1"/>
    </source>
</evidence>
<keyword evidence="3" id="KW-0808">Transferase</keyword>
<evidence type="ECO:0000259" key="2">
    <source>
        <dbReference type="Pfam" id="PF13439"/>
    </source>
</evidence>
<name>A0A1H9HPY5_9LACT</name>
<evidence type="ECO:0000259" key="1">
    <source>
        <dbReference type="Pfam" id="PF00534"/>
    </source>
</evidence>
<sequence length="322" mass="37808">MKVWLDSRFEDIVAKSGIGRALEHQRRALENCSDITLVGPRDAYQLAHFNTVFPSVCWSAIYAKLRRKSVIMHAHSTMEDFENSFIGSNYLAPFFKKWLIFCYTRGDAIITPTEYSKNLLRSYGIKKDIYVLSNGIDLAYYQSSQKVRKKNKIISVGHYIERKGLLDFIEIARMIPQYDFYWYGYTDVALQSAKIRKAIATKPRNVYFPGYVDKEELKRIYDEASLFLFTTYEETEGIVLLEALAMEIPILVRDIPIYKESFPEKEVVYKFRDNKECMWMIQKMMHQEIPSLVKNGYQVAKRFDIDQIGYQLSSIYHKVNQK</sequence>
<dbReference type="Gene3D" id="3.40.50.2000">
    <property type="entry name" value="Glycogen Phosphorylase B"/>
    <property type="match status" value="2"/>
</dbReference>
<dbReference type="CDD" id="cd03801">
    <property type="entry name" value="GT4_PimA-like"/>
    <property type="match status" value="1"/>
</dbReference>
<dbReference type="EMBL" id="FOGF01000003">
    <property type="protein sequence ID" value="SEQ64292.1"/>
    <property type="molecule type" value="Genomic_DNA"/>
</dbReference>
<organism evidence="3 4">
    <name type="scientific">Granulicatella balaenopterae</name>
    <dbReference type="NCBI Taxonomy" id="137733"/>
    <lineage>
        <taxon>Bacteria</taxon>
        <taxon>Bacillati</taxon>
        <taxon>Bacillota</taxon>
        <taxon>Bacilli</taxon>
        <taxon>Lactobacillales</taxon>
        <taxon>Carnobacteriaceae</taxon>
        <taxon>Granulicatella</taxon>
    </lineage>
</organism>
<dbReference type="PANTHER" id="PTHR45947">
    <property type="entry name" value="SULFOQUINOVOSYL TRANSFERASE SQD2"/>
    <property type="match status" value="1"/>
</dbReference>